<organism evidence="1 2">
    <name type="scientific">Choiromyces venosus 120613-1</name>
    <dbReference type="NCBI Taxonomy" id="1336337"/>
    <lineage>
        <taxon>Eukaryota</taxon>
        <taxon>Fungi</taxon>
        <taxon>Dikarya</taxon>
        <taxon>Ascomycota</taxon>
        <taxon>Pezizomycotina</taxon>
        <taxon>Pezizomycetes</taxon>
        <taxon>Pezizales</taxon>
        <taxon>Tuberaceae</taxon>
        <taxon>Choiromyces</taxon>
    </lineage>
</organism>
<protein>
    <recommendedName>
        <fullName evidence="3">Fungal-type protein kinase domain-containing protein</fullName>
    </recommendedName>
</protein>
<evidence type="ECO:0008006" key="3">
    <source>
        <dbReference type="Google" id="ProtNLM"/>
    </source>
</evidence>
<dbReference type="AlphaFoldDB" id="A0A3N4IST4"/>
<name>A0A3N4IST4_9PEZI</name>
<keyword evidence="2" id="KW-1185">Reference proteome</keyword>
<proteinExistence type="predicted"/>
<dbReference type="Proteomes" id="UP000276215">
    <property type="component" value="Unassembled WGS sequence"/>
</dbReference>
<dbReference type="OrthoDB" id="5355583at2759"/>
<dbReference type="EMBL" id="ML120999">
    <property type="protein sequence ID" value="RPA88447.1"/>
    <property type="molecule type" value="Genomic_DNA"/>
</dbReference>
<evidence type="ECO:0000313" key="2">
    <source>
        <dbReference type="Proteomes" id="UP000276215"/>
    </source>
</evidence>
<accession>A0A3N4IST4</accession>
<sequence>MEEFAVMDYISLNQMKYVLVVEAKKVSLGEARKQCFLSMKDMRDCNGGGTVYGFVTMGDTWRMISFDGKFKISEKIELLFDTMGNDEEQWMSNYSILIECFNVALSNGAKDLAEVV</sequence>
<evidence type="ECO:0000313" key="1">
    <source>
        <dbReference type="EMBL" id="RPA88447.1"/>
    </source>
</evidence>
<reference evidence="1 2" key="1">
    <citation type="journal article" date="2018" name="Nat. Ecol. Evol.">
        <title>Pezizomycetes genomes reveal the molecular basis of ectomycorrhizal truffle lifestyle.</title>
        <authorList>
            <person name="Murat C."/>
            <person name="Payen T."/>
            <person name="Noel B."/>
            <person name="Kuo A."/>
            <person name="Morin E."/>
            <person name="Chen J."/>
            <person name="Kohler A."/>
            <person name="Krizsan K."/>
            <person name="Balestrini R."/>
            <person name="Da Silva C."/>
            <person name="Montanini B."/>
            <person name="Hainaut M."/>
            <person name="Levati E."/>
            <person name="Barry K.W."/>
            <person name="Belfiori B."/>
            <person name="Cichocki N."/>
            <person name="Clum A."/>
            <person name="Dockter R.B."/>
            <person name="Fauchery L."/>
            <person name="Guy J."/>
            <person name="Iotti M."/>
            <person name="Le Tacon F."/>
            <person name="Lindquist E.A."/>
            <person name="Lipzen A."/>
            <person name="Malagnac F."/>
            <person name="Mello A."/>
            <person name="Molinier V."/>
            <person name="Miyauchi S."/>
            <person name="Poulain J."/>
            <person name="Riccioni C."/>
            <person name="Rubini A."/>
            <person name="Sitrit Y."/>
            <person name="Splivallo R."/>
            <person name="Traeger S."/>
            <person name="Wang M."/>
            <person name="Zifcakova L."/>
            <person name="Wipf D."/>
            <person name="Zambonelli A."/>
            <person name="Paolocci F."/>
            <person name="Nowrousian M."/>
            <person name="Ottonello S."/>
            <person name="Baldrian P."/>
            <person name="Spatafora J.W."/>
            <person name="Henrissat B."/>
            <person name="Nagy L.G."/>
            <person name="Aury J.M."/>
            <person name="Wincker P."/>
            <person name="Grigoriev I.V."/>
            <person name="Bonfante P."/>
            <person name="Martin F.M."/>
        </authorList>
    </citation>
    <scope>NUCLEOTIDE SEQUENCE [LARGE SCALE GENOMIC DNA]</scope>
    <source>
        <strain evidence="1 2">120613-1</strain>
    </source>
</reference>
<gene>
    <name evidence="1" type="ORF">L873DRAFT_1756012</name>
</gene>